<name>A0ABV2C0D3_9GAMM</name>
<comment type="caution">
    <text evidence="1">The sequence shown here is derived from an EMBL/GenBank/DDBJ whole genome shotgun (WGS) entry which is preliminary data.</text>
</comment>
<organism evidence="1 2">
    <name type="scientific">Aliikangiella maris</name>
    <dbReference type="NCBI Taxonomy" id="3162458"/>
    <lineage>
        <taxon>Bacteria</taxon>
        <taxon>Pseudomonadati</taxon>
        <taxon>Pseudomonadota</taxon>
        <taxon>Gammaproteobacteria</taxon>
        <taxon>Oceanospirillales</taxon>
        <taxon>Pleioneaceae</taxon>
        <taxon>Aliikangiella</taxon>
    </lineage>
</organism>
<keyword evidence="2" id="KW-1185">Reference proteome</keyword>
<sequence>MRSFIGIVFLLLSHSLHAEYDKNIEGNIVAIYTYPSGTVLFKLDNQPTNHPSCNPVYFAIAKDVPESAANRMYSRLLSLHTTKTKAYIGFDSQGGCGDGYIRVHNVGGN</sequence>
<evidence type="ECO:0000313" key="1">
    <source>
        <dbReference type="EMBL" id="MET1257634.1"/>
    </source>
</evidence>
<dbReference type="Proteomes" id="UP001548189">
    <property type="component" value="Unassembled WGS sequence"/>
</dbReference>
<dbReference type="RefSeq" id="WP_353898215.1">
    <property type="nucleotide sequence ID" value="NZ_JBEVCJ010000143.1"/>
</dbReference>
<protein>
    <submittedName>
        <fullName evidence="1">Uncharacterized protein</fullName>
    </submittedName>
</protein>
<dbReference type="EMBL" id="JBEVCJ010000143">
    <property type="protein sequence ID" value="MET1257634.1"/>
    <property type="molecule type" value="Genomic_DNA"/>
</dbReference>
<gene>
    <name evidence="1" type="ORF">ABVT43_21055</name>
</gene>
<proteinExistence type="predicted"/>
<reference evidence="1 2" key="1">
    <citation type="submission" date="2024-06" db="EMBL/GenBank/DDBJ databases">
        <authorList>
            <person name="Li F."/>
        </authorList>
    </citation>
    <scope>NUCLEOTIDE SEQUENCE [LARGE SCALE GENOMIC DNA]</scope>
    <source>
        <strain evidence="1 2">GXAS 311</strain>
    </source>
</reference>
<evidence type="ECO:0000313" key="2">
    <source>
        <dbReference type="Proteomes" id="UP001548189"/>
    </source>
</evidence>
<accession>A0ABV2C0D3</accession>